<evidence type="ECO:0000259" key="4">
    <source>
        <dbReference type="Pfam" id="PF00892"/>
    </source>
</evidence>
<proteinExistence type="inferred from homology"/>
<comment type="similarity">
    <text evidence="2">Belongs to the drug/metabolite transporter (DMT) superfamily. Plant drug/metabolite exporter (P-DME) (TC 2.A.7.4) family.</text>
</comment>
<dbReference type="InterPro" id="IPR000620">
    <property type="entry name" value="EamA_dom"/>
</dbReference>
<sequence>MKAEGLCYAAGAALAHSCIDLSRKWAANNFNPIELLALVALLDSVLLCALASSSWPSLPPLLSNPDRHFLRILVLSSGLKVMAGYMYQKSLQISPISVTVPYLAFTPVMLLLTGFLLMGEVPSHAGMVGVGVVTIGGYLLALEKHGEPSDSKRARGEGLPELMSNGDVTSSLNKKVFSRFASSPLFQPFLALRKEEGSLLMLGVAGLLSISNSLDKMGAHLSESAVLFAAIQRVIMALPVMIHLLLYSPKSFKHLVNDFPAFALISVFEVAAFICFLKSLESLLVSYAVAAKRSNVILSVIVGKVVFKVNSPSLKLRKANLLHIRERASELKNRLIILESPDLTQDQVVTGKDLEKTSIYCYDGFRDGSDYTGMTSVDVILSLSFAQD</sequence>
<keyword evidence="3" id="KW-1133">Transmembrane helix</keyword>
<feature type="domain" description="EamA" evidence="4">
    <location>
        <begin position="5"/>
        <end position="140"/>
    </location>
</feature>
<dbReference type="AlphaFoldDB" id="W1PAB2"/>
<dbReference type="HOGENOM" id="CLU_060016_1_0_1"/>
<name>W1PAB2_AMBTC</name>
<dbReference type="EMBL" id="KI394155">
    <property type="protein sequence ID" value="ERN04868.1"/>
    <property type="molecule type" value="Genomic_DNA"/>
</dbReference>
<organism evidence="5 6">
    <name type="scientific">Amborella trichopoda</name>
    <dbReference type="NCBI Taxonomy" id="13333"/>
    <lineage>
        <taxon>Eukaryota</taxon>
        <taxon>Viridiplantae</taxon>
        <taxon>Streptophyta</taxon>
        <taxon>Embryophyta</taxon>
        <taxon>Tracheophyta</taxon>
        <taxon>Spermatophyta</taxon>
        <taxon>Magnoliopsida</taxon>
        <taxon>Amborellales</taxon>
        <taxon>Amborellaceae</taxon>
        <taxon>Amborella</taxon>
    </lineage>
</organism>
<dbReference type="PANTHER" id="PTHR22911">
    <property type="entry name" value="ACYL-MALONYL CONDENSING ENZYME-RELATED"/>
    <property type="match status" value="1"/>
</dbReference>
<dbReference type="eggNOG" id="ENOG502RZ7K">
    <property type="taxonomic scope" value="Eukaryota"/>
</dbReference>
<dbReference type="PANTHER" id="PTHR22911:SF137">
    <property type="entry name" value="SOLUTE CARRIER FAMILY 35 MEMBER G2-RELATED"/>
    <property type="match status" value="1"/>
</dbReference>
<protein>
    <recommendedName>
        <fullName evidence="4">EamA domain-containing protein</fullName>
    </recommendedName>
</protein>
<dbReference type="OMA" id="GAYMLNA"/>
<dbReference type="InterPro" id="IPR037185">
    <property type="entry name" value="EmrE-like"/>
</dbReference>
<feature type="transmembrane region" description="Helical" evidence="3">
    <location>
        <begin position="124"/>
        <end position="142"/>
    </location>
</feature>
<feature type="transmembrane region" description="Helical" evidence="3">
    <location>
        <begin position="259"/>
        <end position="279"/>
    </location>
</feature>
<evidence type="ECO:0000256" key="1">
    <source>
        <dbReference type="ARBA" id="ARBA00004141"/>
    </source>
</evidence>
<evidence type="ECO:0000313" key="5">
    <source>
        <dbReference type="EMBL" id="ERN04868.1"/>
    </source>
</evidence>
<feature type="transmembrane region" description="Helical" evidence="3">
    <location>
        <begin position="226"/>
        <end position="247"/>
    </location>
</feature>
<keyword evidence="3" id="KW-0472">Membrane</keyword>
<dbReference type="Gramene" id="ERN04868">
    <property type="protein sequence ID" value="ERN04868"/>
    <property type="gene ID" value="AMTR_s00146p00089610"/>
</dbReference>
<dbReference type="Proteomes" id="UP000017836">
    <property type="component" value="Unassembled WGS sequence"/>
</dbReference>
<feature type="transmembrane region" description="Helical" evidence="3">
    <location>
        <begin position="99"/>
        <end position="118"/>
    </location>
</feature>
<evidence type="ECO:0000313" key="6">
    <source>
        <dbReference type="Proteomes" id="UP000017836"/>
    </source>
</evidence>
<dbReference type="GO" id="GO:0016020">
    <property type="term" value="C:membrane"/>
    <property type="evidence" value="ECO:0000318"/>
    <property type="project" value="GO_Central"/>
</dbReference>
<reference evidence="6" key="1">
    <citation type="journal article" date="2013" name="Science">
        <title>The Amborella genome and the evolution of flowering plants.</title>
        <authorList>
            <consortium name="Amborella Genome Project"/>
        </authorList>
    </citation>
    <scope>NUCLEOTIDE SEQUENCE [LARGE SCALE GENOMIC DNA]</scope>
</reference>
<dbReference type="Pfam" id="PF00892">
    <property type="entry name" value="EamA"/>
    <property type="match status" value="1"/>
</dbReference>
<evidence type="ECO:0000256" key="2">
    <source>
        <dbReference type="ARBA" id="ARBA00007635"/>
    </source>
</evidence>
<keyword evidence="6" id="KW-1185">Reference proteome</keyword>
<gene>
    <name evidence="5" type="ORF">AMTR_s00146p00089610</name>
</gene>
<keyword evidence="3" id="KW-0812">Transmembrane</keyword>
<dbReference type="SUPFAM" id="SSF103481">
    <property type="entry name" value="Multidrug resistance efflux transporter EmrE"/>
    <property type="match status" value="1"/>
</dbReference>
<comment type="subcellular location">
    <subcellularLocation>
        <location evidence="1">Membrane</location>
        <topology evidence="1">Multi-pass membrane protein</topology>
    </subcellularLocation>
</comment>
<evidence type="ECO:0000256" key="3">
    <source>
        <dbReference type="SAM" id="Phobius"/>
    </source>
</evidence>
<accession>W1PAB2</accession>